<accession>A0A261Y8F8</accession>
<evidence type="ECO:0000313" key="8">
    <source>
        <dbReference type="Proteomes" id="UP000242875"/>
    </source>
</evidence>
<comment type="caution">
    <text evidence="7">The sequence shown here is derived from an EMBL/GenBank/DDBJ whole genome shotgun (WGS) entry which is preliminary data.</text>
</comment>
<dbReference type="GO" id="GO:0005762">
    <property type="term" value="C:mitochondrial large ribosomal subunit"/>
    <property type="evidence" value="ECO:0007669"/>
    <property type="project" value="TreeGrafter"/>
</dbReference>
<organism evidence="7 8">
    <name type="scientific">Bifiguratus adelaidae</name>
    <dbReference type="NCBI Taxonomy" id="1938954"/>
    <lineage>
        <taxon>Eukaryota</taxon>
        <taxon>Fungi</taxon>
        <taxon>Fungi incertae sedis</taxon>
        <taxon>Mucoromycota</taxon>
        <taxon>Mucoromycotina</taxon>
        <taxon>Endogonomycetes</taxon>
        <taxon>Endogonales</taxon>
        <taxon>Endogonales incertae sedis</taxon>
        <taxon>Bifiguratus</taxon>
    </lineage>
</organism>
<comment type="similarity">
    <text evidence="2">Belongs to the mitochondrion-specific ribosomal protein mL49 family.</text>
</comment>
<evidence type="ECO:0000256" key="5">
    <source>
        <dbReference type="ARBA" id="ARBA00023274"/>
    </source>
</evidence>
<gene>
    <name evidence="7" type="ORF">BZG36_00219</name>
</gene>
<evidence type="ECO:0000256" key="3">
    <source>
        <dbReference type="ARBA" id="ARBA00022980"/>
    </source>
</evidence>
<evidence type="ECO:0000256" key="2">
    <source>
        <dbReference type="ARBA" id="ARBA00005677"/>
    </source>
</evidence>
<evidence type="ECO:0000256" key="6">
    <source>
        <dbReference type="ARBA" id="ARBA00035191"/>
    </source>
</evidence>
<dbReference type="PANTHER" id="PTHR13477">
    <property type="entry name" value="MITOCHONDRIAL 39S RIBOSOMAL PROTEIN L49"/>
    <property type="match status" value="1"/>
</dbReference>
<dbReference type="Pfam" id="PF05046">
    <property type="entry name" value="Img2"/>
    <property type="match status" value="1"/>
</dbReference>
<dbReference type="Proteomes" id="UP000242875">
    <property type="component" value="Unassembled WGS sequence"/>
</dbReference>
<dbReference type="GO" id="GO:0006412">
    <property type="term" value="P:translation"/>
    <property type="evidence" value="ECO:0007669"/>
    <property type="project" value="InterPro"/>
</dbReference>
<keyword evidence="4" id="KW-0496">Mitochondrion</keyword>
<dbReference type="AlphaFoldDB" id="A0A261Y8F8"/>
<name>A0A261Y8F8_9FUNG</name>
<reference evidence="7 8" key="1">
    <citation type="journal article" date="2017" name="Mycologia">
        <title>Bifiguratus adelaidae, gen. et sp. nov., a new member of Mucoromycotina in endophytic and soil-dwelling habitats.</title>
        <authorList>
            <person name="Torres-Cruz T.J."/>
            <person name="Billingsley Tobias T.L."/>
            <person name="Almatruk M."/>
            <person name="Hesse C."/>
            <person name="Kuske C.R."/>
            <person name="Desiro A."/>
            <person name="Benucci G.M."/>
            <person name="Bonito G."/>
            <person name="Stajich J.E."/>
            <person name="Dunlap C."/>
            <person name="Arnold A.E."/>
            <person name="Porras-Alfaro A."/>
        </authorList>
    </citation>
    <scope>NUCLEOTIDE SEQUENCE [LARGE SCALE GENOMIC DNA]</scope>
    <source>
        <strain evidence="7 8">AZ0501</strain>
    </source>
</reference>
<protein>
    <recommendedName>
        <fullName evidence="6">Large ribosomal subunit protein mL49</fullName>
    </recommendedName>
</protein>
<comment type="subcellular location">
    <subcellularLocation>
        <location evidence="1">Mitochondrion</location>
    </subcellularLocation>
</comment>
<evidence type="ECO:0000313" key="7">
    <source>
        <dbReference type="EMBL" id="OZJ06858.1"/>
    </source>
</evidence>
<dbReference type="OrthoDB" id="19439at2759"/>
<dbReference type="EMBL" id="MVBO01000001">
    <property type="protein sequence ID" value="OZJ06858.1"/>
    <property type="molecule type" value="Genomic_DNA"/>
</dbReference>
<keyword evidence="8" id="KW-1185">Reference proteome</keyword>
<dbReference type="Gene3D" id="3.30.780.10">
    <property type="entry name" value="SUI1-like domain"/>
    <property type="match status" value="1"/>
</dbReference>
<sequence length="101" mass="11584">MLASGRRLYSTAAGVVDQVRYPYFVRRTAGNALPVYTELKNGKTRRETIIRRIEGDAEKLRHDLMASFEGVAVQRNPRTNHLIIKGWHTAEIREWLASKGF</sequence>
<evidence type="ECO:0000256" key="1">
    <source>
        <dbReference type="ARBA" id="ARBA00004173"/>
    </source>
</evidence>
<keyword evidence="5" id="KW-0687">Ribonucleoprotein</keyword>
<dbReference type="PANTHER" id="PTHR13477:SF0">
    <property type="entry name" value="LARGE RIBOSOMAL SUBUNIT PROTEIN ML49"/>
    <property type="match status" value="1"/>
</dbReference>
<evidence type="ECO:0000256" key="4">
    <source>
        <dbReference type="ARBA" id="ARBA00023128"/>
    </source>
</evidence>
<dbReference type="InterPro" id="IPR007740">
    <property type="entry name" value="Ribosomal_mL49"/>
</dbReference>
<dbReference type="GO" id="GO:0003735">
    <property type="term" value="F:structural constituent of ribosome"/>
    <property type="evidence" value="ECO:0007669"/>
    <property type="project" value="InterPro"/>
</dbReference>
<proteinExistence type="inferred from homology"/>
<keyword evidence="3" id="KW-0689">Ribosomal protein</keyword>